<protein>
    <submittedName>
        <fullName evidence="1">Transposase</fullName>
    </submittedName>
</protein>
<dbReference type="Proteomes" id="UP000640274">
    <property type="component" value="Unassembled WGS sequence"/>
</dbReference>
<evidence type="ECO:0000313" key="1">
    <source>
        <dbReference type="EMBL" id="MBJ6360582.1"/>
    </source>
</evidence>
<accession>A0A934MU00</accession>
<reference evidence="1" key="1">
    <citation type="submission" date="2020-12" db="EMBL/GenBank/DDBJ databases">
        <authorList>
            <person name="Huq M.A."/>
        </authorList>
    </citation>
    <scope>NUCLEOTIDE SEQUENCE</scope>
    <source>
        <strain evidence="1">MAHUQ-46</strain>
    </source>
</reference>
<evidence type="ECO:0000313" key="2">
    <source>
        <dbReference type="Proteomes" id="UP000640274"/>
    </source>
</evidence>
<proteinExistence type="predicted"/>
<sequence>MLSYVKQQKNRMALERAKTYERLEHPPGEAQVDFTTIQVSRDQQLMTYKLLVVSFPHSNAAFVYPMPAENQECFLEGMKQCFQEMGGVPGRIWFDNLPAAVVHIEKGWRAPAHRGLSAILRSLPNRSRVLQSVQRTRKGERGE</sequence>
<gene>
    <name evidence="1" type="ORF">JFN88_04500</name>
</gene>
<name>A0A934MU00_9BACL</name>
<dbReference type="AlphaFoldDB" id="A0A934MU00"/>
<comment type="caution">
    <text evidence="1">The sequence shown here is derived from an EMBL/GenBank/DDBJ whole genome shotgun (WGS) entry which is preliminary data.</text>
</comment>
<dbReference type="RefSeq" id="WP_199018136.1">
    <property type="nucleotide sequence ID" value="NZ_JAELUP010000011.1"/>
</dbReference>
<dbReference type="EMBL" id="JAELUP010000011">
    <property type="protein sequence ID" value="MBJ6360582.1"/>
    <property type="molecule type" value="Genomic_DNA"/>
</dbReference>
<organism evidence="1 2">
    <name type="scientific">Paenibacillus roseus</name>
    <dbReference type="NCBI Taxonomy" id="2798579"/>
    <lineage>
        <taxon>Bacteria</taxon>
        <taxon>Bacillati</taxon>
        <taxon>Bacillota</taxon>
        <taxon>Bacilli</taxon>
        <taxon>Bacillales</taxon>
        <taxon>Paenibacillaceae</taxon>
        <taxon>Paenibacillus</taxon>
    </lineage>
</organism>
<keyword evidence="2" id="KW-1185">Reference proteome</keyword>